<dbReference type="AlphaFoldDB" id="A0AA38XUR1"/>
<reference evidence="1" key="1">
    <citation type="submission" date="2022-10" db="EMBL/GenBank/DDBJ databases">
        <title>Culturing micro-colonial fungi from biological soil crusts in the Mojave desert and describing Neophaeococcomyces mojavensis, and introducing the new genera and species Taxawa tesnikishii.</title>
        <authorList>
            <person name="Kurbessoian T."/>
            <person name="Stajich J.E."/>
        </authorList>
    </citation>
    <scope>NUCLEOTIDE SEQUENCE</scope>
    <source>
        <strain evidence="1">TK_35</strain>
    </source>
</reference>
<dbReference type="EMBL" id="JAPDRN010000104">
    <property type="protein sequence ID" value="KAJ9622921.1"/>
    <property type="molecule type" value="Genomic_DNA"/>
</dbReference>
<comment type="caution">
    <text evidence="1">The sequence shown here is derived from an EMBL/GenBank/DDBJ whole genome shotgun (WGS) entry which is preliminary data.</text>
</comment>
<accession>A0AA38XUR1</accession>
<organism evidence="1">
    <name type="scientific">Knufia peltigerae</name>
    <dbReference type="NCBI Taxonomy" id="1002370"/>
    <lineage>
        <taxon>Eukaryota</taxon>
        <taxon>Fungi</taxon>
        <taxon>Dikarya</taxon>
        <taxon>Ascomycota</taxon>
        <taxon>Pezizomycotina</taxon>
        <taxon>Eurotiomycetes</taxon>
        <taxon>Chaetothyriomycetidae</taxon>
        <taxon>Chaetothyriales</taxon>
        <taxon>Trichomeriaceae</taxon>
        <taxon>Knufia</taxon>
    </lineage>
</organism>
<name>A0AA38XUR1_9EURO</name>
<dbReference type="Gene3D" id="2.60.120.920">
    <property type="match status" value="1"/>
</dbReference>
<sequence length="890" mass="92522">MADTFGRFAALPIGPLLAARDGGLTLATTAAADLNRCARSDFALATGVVGAEFALWGDDDVSAVVGFVTPAAPLNQAPGANGEGIGWELATGRLIQGIGAIATGLPLVQHGDIVGMRVSFGSPSRLHLYLNGSLVHQRDLLLAGPLHFAASLAATKAGGLCLAVNAGQWGARSDAAIAGWRLEQAQAAATRLADADWLSAPGDSPANARYEGLVSEGVNLVQELSFWPWGGDPVSQTAAAECVVADAEGMLDGLALTGGAGASVQILLVDETAMLADAAPVFRCAIEQIEINDDGSKTLHLRDAHDYLGQPINRGVFLPNVASLAWKPQPVAIGAVASVPAAGGNSDATSMFLADGPVFVDAVMDRGDLMEPGTFEVAPDQQQLLMKSPPVTPVVVDLSSVGAGMAPATLSVAVAEIMGRLGMGAWLAADCAAIDAATGYAGVGYYAGTSITGRDALNAILPSYGAGCYQDATGVLRFVRVVAPESYEGLPAFELTDDHMASDLIGVPDEAPNLTRRMAYRPNAQALGASDLVTDVVDVPQARRDELTALYRGQVFAAGPLDAHYRRAEAADPVISLFWRAADAQAEIDRVVEIYQRQRFFYQVTVRGDQQLAPLPGQIGRLYYSRYGLADGKPVLSVLIGYGMPAAVTVTLAGGTWLSSDQGSALFDGKPGRASRIRRTGALSITVTLAQAVVPGIVTVLGLNVPAGVAVRAAGAVGTTTRLPDGSVCAWLFPQGAVPVTTVSVEIDTTVTNVDIGEIAIFQAVDVGISDGWGVATIDTSAHTRTKGGQVNTVPGALYRRLTCNLSGRATDVVRGGGLNGTDWETIGAALAGRRRSCVVPQYRDMTTKALDPLLAARSALYGYPTQLPTAENISRQYFSGYIEFEEIPA</sequence>
<proteinExistence type="predicted"/>
<protein>
    <submittedName>
        <fullName evidence="1">Uncharacterized protein</fullName>
    </submittedName>
</protein>
<evidence type="ECO:0000313" key="1">
    <source>
        <dbReference type="EMBL" id="KAJ9622921.1"/>
    </source>
</evidence>
<gene>
    <name evidence="1" type="ORF">H2204_011401</name>
</gene>
<dbReference type="InterPro" id="IPR043136">
    <property type="entry name" value="B30.2/SPRY_sf"/>
</dbReference>